<dbReference type="Proteomes" id="UP000035963">
    <property type="component" value="Unassembled WGS sequence"/>
</dbReference>
<keyword evidence="5 8" id="KW-1133">Transmembrane helix</keyword>
<dbReference type="EMBL" id="AEJF01000188">
    <property type="protein sequence ID" value="KLU22128.1"/>
    <property type="molecule type" value="Genomic_DNA"/>
</dbReference>
<dbReference type="InterPro" id="IPR043760">
    <property type="entry name" value="PycTM_dom"/>
</dbReference>
<keyword evidence="2" id="KW-1003">Cell membrane</keyword>
<evidence type="ECO:0000259" key="9">
    <source>
        <dbReference type="Pfam" id="PF18967"/>
    </source>
</evidence>
<evidence type="ECO:0000256" key="7">
    <source>
        <dbReference type="ARBA" id="ARBA00023136"/>
    </source>
</evidence>
<name>A0A0J1FQW5_9BURK</name>
<feature type="transmembrane region" description="Helical" evidence="8">
    <location>
        <begin position="33"/>
        <end position="50"/>
    </location>
</feature>
<gene>
    <name evidence="10" type="ORF">EOS_32240</name>
</gene>
<evidence type="ECO:0000256" key="2">
    <source>
        <dbReference type="ARBA" id="ARBA00022475"/>
    </source>
</evidence>
<proteinExistence type="predicted"/>
<keyword evidence="7 8" id="KW-0472">Membrane</keyword>
<evidence type="ECO:0000256" key="6">
    <source>
        <dbReference type="ARBA" id="ARBA00023118"/>
    </source>
</evidence>
<evidence type="ECO:0000313" key="10">
    <source>
        <dbReference type="EMBL" id="KLU22128.1"/>
    </source>
</evidence>
<feature type="transmembrane region" description="Helical" evidence="8">
    <location>
        <begin position="70"/>
        <end position="91"/>
    </location>
</feature>
<evidence type="ECO:0000256" key="5">
    <source>
        <dbReference type="ARBA" id="ARBA00022989"/>
    </source>
</evidence>
<reference evidence="10 11" key="1">
    <citation type="journal article" date="2015" name="Genome Announc.">
        <title>Draft Genome Sequence of Burkholderia sp. Strain PML1(12), an Ectomycorrhizosphere-Inhabiting Bacterium with Effective Mineral-Weathering Ability.</title>
        <authorList>
            <person name="Uroz S."/>
            <person name="Oger P."/>
        </authorList>
    </citation>
    <scope>NUCLEOTIDE SEQUENCE [LARGE SCALE GENOMIC DNA]</scope>
    <source>
        <strain evidence="11">PML1(12)</strain>
    </source>
</reference>
<sequence length="103" mass="11034">MTKDDQQEQLDKIMSANLSRAIDFVKFAETKNGALLTFCSAWIIALTGLLHTDTPLPPSAADGAKLALPFFAIAALLAVLSFIPITSIVPFRACGSKGQQRVN</sequence>
<keyword evidence="4" id="KW-0547">Nucleotide-binding</keyword>
<feature type="domain" description="Pycsar effector protein" evidence="9">
    <location>
        <begin position="14"/>
        <end position="85"/>
    </location>
</feature>
<dbReference type="Pfam" id="PF18967">
    <property type="entry name" value="PycTM"/>
    <property type="match status" value="1"/>
</dbReference>
<keyword evidence="11" id="KW-1185">Reference proteome</keyword>
<evidence type="ECO:0000256" key="3">
    <source>
        <dbReference type="ARBA" id="ARBA00022692"/>
    </source>
</evidence>
<dbReference type="AlphaFoldDB" id="A0A0J1FQW5"/>
<evidence type="ECO:0000256" key="1">
    <source>
        <dbReference type="ARBA" id="ARBA00004236"/>
    </source>
</evidence>
<comment type="subcellular location">
    <subcellularLocation>
        <location evidence="1">Cell membrane</location>
    </subcellularLocation>
</comment>
<accession>A0A0J1FQW5</accession>
<evidence type="ECO:0000313" key="11">
    <source>
        <dbReference type="Proteomes" id="UP000035963"/>
    </source>
</evidence>
<organism evidence="10 11">
    <name type="scientific">Caballeronia mineralivorans PML1(12)</name>
    <dbReference type="NCBI Taxonomy" id="908627"/>
    <lineage>
        <taxon>Bacteria</taxon>
        <taxon>Pseudomonadati</taxon>
        <taxon>Pseudomonadota</taxon>
        <taxon>Betaproteobacteria</taxon>
        <taxon>Burkholderiales</taxon>
        <taxon>Burkholderiaceae</taxon>
        <taxon>Caballeronia</taxon>
    </lineage>
</organism>
<keyword evidence="3 8" id="KW-0812">Transmembrane</keyword>
<keyword evidence="6" id="KW-0051">Antiviral defense</keyword>
<dbReference type="RefSeq" id="WP_047896259.1">
    <property type="nucleotide sequence ID" value="NZ_AEJF01000188.1"/>
</dbReference>
<dbReference type="OrthoDB" id="2084475at2"/>
<protein>
    <recommendedName>
        <fullName evidence="9">Pycsar effector protein domain-containing protein</fullName>
    </recommendedName>
</protein>
<evidence type="ECO:0000256" key="8">
    <source>
        <dbReference type="SAM" id="Phobius"/>
    </source>
</evidence>
<evidence type="ECO:0000256" key="4">
    <source>
        <dbReference type="ARBA" id="ARBA00022741"/>
    </source>
</evidence>
<comment type="caution">
    <text evidence="10">The sequence shown here is derived from an EMBL/GenBank/DDBJ whole genome shotgun (WGS) entry which is preliminary data.</text>
</comment>
<dbReference type="PATRIC" id="fig|908627.4.peg.7194"/>